<feature type="region of interest" description="Disordered" evidence="13">
    <location>
        <begin position="1"/>
        <end position="26"/>
    </location>
</feature>
<dbReference type="PROSITE" id="PS00039">
    <property type="entry name" value="DEAD_ATP_HELICASE"/>
    <property type="match status" value="1"/>
</dbReference>
<accession>A0A8D8XIK1</accession>
<dbReference type="Pfam" id="PF00271">
    <property type="entry name" value="Helicase_C"/>
    <property type="match status" value="1"/>
</dbReference>
<protein>
    <recommendedName>
        <fullName evidence="2">RNA helicase</fullName>
        <ecNumber evidence="2">3.6.4.13</ecNumber>
    </recommendedName>
</protein>
<feature type="compositionally biased region" description="Gly residues" evidence="13">
    <location>
        <begin position="789"/>
        <end position="813"/>
    </location>
</feature>
<dbReference type="FunFam" id="3.40.50.300:FF:000842">
    <property type="entry name" value="ATP-dependent RNA helicase DRS1"/>
    <property type="match status" value="1"/>
</dbReference>
<dbReference type="EMBL" id="HBUF01682211">
    <property type="protein sequence ID" value="CAG6792529.1"/>
    <property type="molecule type" value="Transcribed_RNA"/>
</dbReference>
<evidence type="ECO:0000259" key="15">
    <source>
        <dbReference type="PROSITE" id="PS51194"/>
    </source>
</evidence>
<feature type="compositionally biased region" description="Acidic residues" evidence="13">
    <location>
        <begin position="700"/>
        <end position="709"/>
    </location>
</feature>
<dbReference type="InterPro" id="IPR027417">
    <property type="entry name" value="P-loop_NTPase"/>
</dbReference>
<feature type="domain" description="Helicase ATP-binding" evidence="14">
    <location>
        <begin position="208"/>
        <end position="382"/>
    </location>
</feature>
<evidence type="ECO:0000313" key="17">
    <source>
        <dbReference type="EMBL" id="CAG6695870.1"/>
    </source>
</evidence>
<feature type="domain" description="DEAD-box RNA helicase Q" evidence="16">
    <location>
        <begin position="177"/>
        <end position="205"/>
    </location>
</feature>
<dbReference type="PANTHER" id="PTHR47959">
    <property type="entry name" value="ATP-DEPENDENT RNA HELICASE RHLE-RELATED"/>
    <property type="match status" value="1"/>
</dbReference>
<dbReference type="SUPFAM" id="SSF52540">
    <property type="entry name" value="P-loop containing nucleoside triphosphate hydrolases"/>
    <property type="match status" value="2"/>
</dbReference>
<proteinExistence type="inferred from homology"/>
<keyword evidence="7" id="KW-0067">ATP-binding</keyword>
<evidence type="ECO:0000259" key="16">
    <source>
        <dbReference type="PROSITE" id="PS51195"/>
    </source>
</evidence>
<dbReference type="CDD" id="cd18787">
    <property type="entry name" value="SF2_C_DEAD"/>
    <property type="match status" value="1"/>
</dbReference>
<dbReference type="CDD" id="cd17947">
    <property type="entry name" value="DEADc_DDX27"/>
    <property type="match status" value="1"/>
</dbReference>
<dbReference type="EC" id="3.6.4.13" evidence="2"/>
<feature type="domain" description="Helicase C-terminal" evidence="15">
    <location>
        <begin position="393"/>
        <end position="558"/>
    </location>
</feature>
<dbReference type="EMBL" id="HBUF01353433">
    <property type="protein sequence ID" value="CAG6715661.1"/>
    <property type="molecule type" value="Transcribed_RNA"/>
</dbReference>
<feature type="compositionally biased region" description="Acidic residues" evidence="13">
    <location>
        <begin position="92"/>
        <end position="119"/>
    </location>
</feature>
<dbReference type="Gene3D" id="3.40.50.300">
    <property type="entry name" value="P-loop containing nucleotide triphosphate hydrolases"/>
    <property type="match status" value="2"/>
</dbReference>
<dbReference type="GO" id="GO:0010468">
    <property type="term" value="P:regulation of gene expression"/>
    <property type="evidence" value="ECO:0007669"/>
    <property type="project" value="UniProtKB-ARBA"/>
</dbReference>
<dbReference type="GO" id="GO:0003724">
    <property type="term" value="F:RNA helicase activity"/>
    <property type="evidence" value="ECO:0007669"/>
    <property type="project" value="UniProtKB-EC"/>
</dbReference>
<keyword evidence="3" id="KW-0690">Ribosome biogenesis</keyword>
<evidence type="ECO:0000256" key="8">
    <source>
        <dbReference type="ARBA" id="ARBA00023242"/>
    </source>
</evidence>
<dbReference type="AlphaFoldDB" id="A0A8D8XIK1"/>
<feature type="compositionally biased region" description="Basic residues" evidence="13">
    <location>
        <begin position="129"/>
        <end position="141"/>
    </location>
</feature>
<reference evidence="17" key="1">
    <citation type="submission" date="2021-05" db="EMBL/GenBank/DDBJ databases">
        <authorList>
            <person name="Alioto T."/>
            <person name="Alioto T."/>
            <person name="Gomez Garrido J."/>
        </authorList>
    </citation>
    <scope>NUCLEOTIDE SEQUENCE</scope>
</reference>
<evidence type="ECO:0000259" key="14">
    <source>
        <dbReference type="PROSITE" id="PS51192"/>
    </source>
</evidence>
<dbReference type="InterPro" id="IPR011545">
    <property type="entry name" value="DEAD/DEAH_box_helicase_dom"/>
</dbReference>
<feature type="short sequence motif" description="Q motif" evidence="11">
    <location>
        <begin position="177"/>
        <end position="205"/>
    </location>
</feature>
<dbReference type="PROSITE" id="PS51192">
    <property type="entry name" value="HELICASE_ATP_BIND_1"/>
    <property type="match status" value="1"/>
</dbReference>
<comment type="subcellular location">
    <subcellularLocation>
        <location evidence="1">Nucleus</location>
        <location evidence="1">Nucleolus</location>
    </subcellularLocation>
</comment>
<dbReference type="EMBL" id="HBUF01325960">
    <property type="protein sequence ID" value="CAG6695870.1"/>
    <property type="molecule type" value="Transcribed_RNA"/>
</dbReference>
<dbReference type="GO" id="GO:0005730">
    <property type="term" value="C:nucleolus"/>
    <property type="evidence" value="ECO:0007669"/>
    <property type="project" value="UniProtKB-SubCell"/>
</dbReference>
<evidence type="ECO:0000256" key="13">
    <source>
        <dbReference type="SAM" id="MobiDB-lite"/>
    </source>
</evidence>
<dbReference type="GO" id="GO:0005524">
    <property type="term" value="F:ATP binding"/>
    <property type="evidence" value="ECO:0007669"/>
    <property type="project" value="UniProtKB-KW"/>
</dbReference>
<evidence type="ECO:0000256" key="11">
    <source>
        <dbReference type="PROSITE-ProRule" id="PRU00552"/>
    </source>
</evidence>
<feature type="coiled-coil region" evidence="12">
    <location>
        <begin position="575"/>
        <end position="668"/>
    </location>
</feature>
<feature type="region of interest" description="Disordered" evidence="13">
    <location>
        <begin position="84"/>
        <end position="179"/>
    </location>
</feature>
<evidence type="ECO:0000256" key="5">
    <source>
        <dbReference type="ARBA" id="ARBA00022801"/>
    </source>
</evidence>
<dbReference type="GO" id="GO:0003676">
    <property type="term" value="F:nucleic acid binding"/>
    <property type="evidence" value="ECO:0007669"/>
    <property type="project" value="InterPro"/>
</dbReference>
<evidence type="ECO:0000256" key="12">
    <source>
        <dbReference type="SAM" id="Coils"/>
    </source>
</evidence>
<keyword evidence="4" id="KW-0547">Nucleotide-binding</keyword>
<dbReference type="PROSITE" id="PS51195">
    <property type="entry name" value="Q_MOTIF"/>
    <property type="match status" value="1"/>
</dbReference>
<evidence type="ECO:0000256" key="9">
    <source>
        <dbReference type="ARBA" id="ARBA00043999"/>
    </source>
</evidence>
<keyword evidence="5" id="KW-0378">Hydrolase</keyword>
<comment type="similarity">
    <text evidence="9">Belongs to the DEAD box helicase family. DDX27/DRS1 subfamily.</text>
</comment>
<evidence type="ECO:0000256" key="7">
    <source>
        <dbReference type="ARBA" id="ARBA00022840"/>
    </source>
</evidence>
<dbReference type="GO" id="GO:0006364">
    <property type="term" value="P:rRNA processing"/>
    <property type="evidence" value="ECO:0007669"/>
    <property type="project" value="UniProtKB-ARBA"/>
</dbReference>
<dbReference type="PANTHER" id="PTHR47959:SF1">
    <property type="entry name" value="ATP-DEPENDENT RNA HELICASE DBPA"/>
    <property type="match status" value="1"/>
</dbReference>
<dbReference type="SMART" id="SM00490">
    <property type="entry name" value="HELICc"/>
    <property type="match status" value="1"/>
</dbReference>
<dbReference type="InterPro" id="IPR001650">
    <property type="entry name" value="Helicase_C-like"/>
</dbReference>
<evidence type="ECO:0000256" key="6">
    <source>
        <dbReference type="ARBA" id="ARBA00022806"/>
    </source>
</evidence>
<evidence type="ECO:0000256" key="3">
    <source>
        <dbReference type="ARBA" id="ARBA00022517"/>
    </source>
</evidence>
<evidence type="ECO:0000256" key="1">
    <source>
        <dbReference type="ARBA" id="ARBA00004604"/>
    </source>
</evidence>
<dbReference type="InterPro" id="IPR014001">
    <property type="entry name" value="Helicase_ATP-bd"/>
</dbReference>
<keyword evidence="8" id="KW-0539">Nucleus</keyword>
<dbReference type="PROSITE" id="PS51194">
    <property type="entry name" value="HELICASE_CTER"/>
    <property type="match status" value="1"/>
</dbReference>
<feature type="compositionally biased region" description="Basic and acidic residues" evidence="13">
    <location>
        <begin position="142"/>
        <end position="152"/>
    </location>
</feature>
<dbReference type="Pfam" id="PF00270">
    <property type="entry name" value="DEAD"/>
    <property type="match status" value="1"/>
</dbReference>
<dbReference type="EMBL" id="HBUF01325961">
    <property type="protein sequence ID" value="CAG6695871.1"/>
    <property type="molecule type" value="Transcribed_RNA"/>
</dbReference>
<feature type="region of interest" description="Disordered" evidence="13">
    <location>
        <begin position="695"/>
        <end position="813"/>
    </location>
</feature>
<dbReference type="EMBL" id="HBUF01325962">
    <property type="protein sequence ID" value="CAG6695872.1"/>
    <property type="molecule type" value="Transcribed_RNA"/>
</dbReference>
<feature type="compositionally biased region" description="Polar residues" evidence="13">
    <location>
        <begin position="731"/>
        <end position="743"/>
    </location>
</feature>
<organism evidence="17">
    <name type="scientific">Cacopsylla melanoneura</name>
    <dbReference type="NCBI Taxonomy" id="428564"/>
    <lineage>
        <taxon>Eukaryota</taxon>
        <taxon>Metazoa</taxon>
        <taxon>Ecdysozoa</taxon>
        <taxon>Arthropoda</taxon>
        <taxon>Hexapoda</taxon>
        <taxon>Insecta</taxon>
        <taxon>Pterygota</taxon>
        <taxon>Neoptera</taxon>
        <taxon>Paraneoptera</taxon>
        <taxon>Hemiptera</taxon>
        <taxon>Sternorrhyncha</taxon>
        <taxon>Psylloidea</taxon>
        <taxon>Psyllidae</taxon>
        <taxon>Psyllinae</taxon>
        <taxon>Cacopsylla</taxon>
    </lineage>
</organism>
<dbReference type="EMBL" id="HBUF01353432">
    <property type="protein sequence ID" value="CAG6715660.1"/>
    <property type="molecule type" value="Transcribed_RNA"/>
</dbReference>
<evidence type="ECO:0000256" key="10">
    <source>
        <dbReference type="ARBA" id="ARBA00047984"/>
    </source>
</evidence>
<keyword evidence="6 17" id="KW-0347">Helicase</keyword>
<dbReference type="InterPro" id="IPR000629">
    <property type="entry name" value="RNA-helicase_DEAD-box_CS"/>
</dbReference>
<dbReference type="InterPro" id="IPR014014">
    <property type="entry name" value="RNA_helicase_DEAD_Q_motif"/>
</dbReference>
<dbReference type="GO" id="GO:0016787">
    <property type="term" value="F:hydrolase activity"/>
    <property type="evidence" value="ECO:0007669"/>
    <property type="project" value="UniProtKB-KW"/>
</dbReference>
<name>A0A8D8XIK1_9HEMI</name>
<sequence length="813" mass="92686">MQIDLLKTIEDDEEVPNYSDDSDKEVEYQPKKFKTKKITDFDKDFSFVSSIEEYNKDTWNNLDQYIRRKHSTKIDDRIAKARKKLIIQNPDDSSDEEGNEDDKSDEDDADGEEDFELPEDEMKHDNIKNRKKLIGKKKQKRLAKEGRLKQKEEEEENETSEGGKDFFEDAPPVEENSSFHQMNLSRPLLKAIGALNYIYPTPIQAATIPVALLGRDICGCAATGTGKTAAFMLPILERLLYKPRDDQNTRVLVLVPTRELGVQVYQVTRQLAQYTSIEVALSVGGLEVKVQESVLRKCPDIVIATPGRLLDHLHNTPSFSLSDIEVLVLDEADRMLDEHFASQMKEIIRMCSRTRQTMLFSATMTDAVNDLVSVSLMRPVRVFVDNNHEVALNLRQEFVRIRKDTHLERKALLASLVCRTFKDHTMIFVPTKREAHEMHILLGLLGIKAGELHGNLTQPHRLESLRKFKDEETDVLIATDVAARGLDIRGVKTVINYRMPHSLEHYIHRVGRTARAGKGGISVSLASEVDRKLVKQVIKNAKNPVKHRMIPPEIVDKYRVKVEAIEGEVQKILVEEKQDRLLNKADEQVKKAENILKEKKTAIHENPPREWFQTKKERADIKRKLDEDREEYQTLIAKRGKRAGKIIKEKMDKKKKQENAEEDKFNNDQYKLQKIAFRQAKASKSKLKGNRIKSMADGFVSDDDNDADEEFSRPRANKPGSGGKKKKNLFGQANNLTDVSTKQVKMVRHQANQKKKENFMMNKRKANMKNAPKKNQEKFNMKMNRAAKNGGGGGGKNGGGGKKGGGMGKGRRK</sequence>
<comment type="catalytic activity">
    <reaction evidence="10">
        <text>ATP + H2O = ADP + phosphate + H(+)</text>
        <dbReference type="Rhea" id="RHEA:13065"/>
        <dbReference type="ChEBI" id="CHEBI:15377"/>
        <dbReference type="ChEBI" id="CHEBI:15378"/>
        <dbReference type="ChEBI" id="CHEBI:30616"/>
        <dbReference type="ChEBI" id="CHEBI:43474"/>
        <dbReference type="ChEBI" id="CHEBI:456216"/>
        <dbReference type="EC" id="3.6.4.13"/>
    </reaction>
</comment>
<evidence type="ECO:0000256" key="2">
    <source>
        <dbReference type="ARBA" id="ARBA00012552"/>
    </source>
</evidence>
<dbReference type="InterPro" id="IPR050079">
    <property type="entry name" value="DEAD_box_RNA_helicase"/>
</dbReference>
<dbReference type="GO" id="GO:0005829">
    <property type="term" value="C:cytosol"/>
    <property type="evidence" value="ECO:0007669"/>
    <property type="project" value="TreeGrafter"/>
</dbReference>
<feature type="compositionally biased region" description="Acidic residues" evidence="13">
    <location>
        <begin position="10"/>
        <end position="24"/>
    </location>
</feature>
<dbReference type="SMART" id="SM00487">
    <property type="entry name" value="DEXDc"/>
    <property type="match status" value="1"/>
</dbReference>
<keyword evidence="12" id="KW-0175">Coiled coil</keyword>
<evidence type="ECO:0000256" key="4">
    <source>
        <dbReference type="ARBA" id="ARBA00022741"/>
    </source>
</evidence>